<dbReference type="AlphaFoldDB" id="A0A830CS98"/>
<dbReference type="GO" id="GO:0009451">
    <property type="term" value="P:RNA modification"/>
    <property type="evidence" value="ECO:0007669"/>
    <property type="project" value="InterPro"/>
</dbReference>
<gene>
    <name evidence="3" type="ORF">PHJA_002192900</name>
</gene>
<dbReference type="InterPro" id="IPR011990">
    <property type="entry name" value="TPR-like_helical_dom_sf"/>
</dbReference>
<reference evidence="3" key="1">
    <citation type="submission" date="2020-07" db="EMBL/GenBank/DDBJ databases">
        <title>Ethylene signaling mediates host invasion by parasitic plants.</title>
        <authorList>
            <person name="Yoshida S."/>
        </authorList>
    </citation>
    <scope>NUCLEOTIDE SEQUENCE</scope>
    <source>
        <strain evidence="3">Okayama</strain>
    </source>
</reference>
<keyword evidence="1" id="KW-0677">Repeat</keyword>
<dbReference type="EMBL" id="BMAC01000630">
    <property type="protein sequence ID" value="GFQ00489.1"/>
    <property type="molecule type" value="Genomic_DNA"/>
</dbReference>
<comment type="caution">
    <text evidence="3">The sequence shown here is derived from an EMBL/GenBank/DDBJ whole genome shotgun (WGS) entry which is preliminary data.</text>
</comment>
<dbReference type="PANTHER" id="PTHR47926">
    <property type="entry name" value="PENTATRICOPEPTIDE REPEAT-CONTAINING PROTEIN"/>
    <property type="match status" value="1"/>
</dbReference>
<dbReference type="PROSITE" id="PS51375">
    <property type="entry name" value="PPR"/>
    <property type="match status" value="1"/>
</dbReference>
<organism evidence="3 4">
    <name type="scientific">Phtheirospermum japonicum</name>
    <dbReference type="NCBI Taxonomy" id="374723"/>
    <lineage>
        <taxon>Eukaryota</taxon>
        <taxon>Viridiplantae</taxon>
        <taxon>Streptophyta</taxon>
        <taxon>Embryophyta</taxon>
        <taxon>Tracheophyta</taxon>
        <taxon>Spermatophyta</taxon>
        <taxon>Magnoliopsida</taxon>
        <taxon>eudicotyledons</taxon>
        <taxon>Gunneridae</taxon>
        <taxon>Pentapetalae</taxon>
        <taxon>asterids</taxon>
        <taxon>lamiids</taxon>
        <taxon>Lamiales</taxon>
        <taxon>Orobanchaceae</taxon>
        <taxon>Orobanchaceae incertae sedis</taxon>
        <taxon>Phtheirospermum</taxon>
    </lineage>
</organism>
<sequence length="75" mass="8445">MLINLYSKCGLVDYARKVFDKMRLRSVVSWNTIIGAHSQNGDGLGALKLFGRMIREGFEFSEFALPSMLCARVSK</sequence>
<dbReference type="Gene3D" id="1.25.40.10">
    <property type="entry name" value="Tetratricopeptide repeat domain"/>
    <property type="match status" value="1"/>
</dbReference>
<evidence type="ECO:0000256" key="2">
    <source>
        <dbReference type="PROSITE-ProRule" id="PRU00708"/>
    </source>
</evidence>
<dbReference type="InterPro" id="IPR002885">
    <property type="entry name" value="PPR_rpt"/>
</dbReference>
<feature type="repeat" description="PPR" evidence="2">
    <location>
        <begin position="26"/>
        <end position="60"/>
    </location>
</feature>
<evidence type="ECO:0000313" key="3">
    <source>
        <dbReference type="EMBL" id="GFQ00489.1"/>
    </source>
</evidence>
<accession>A0A830CS98</accession>
<keyword evidence="4" id="KW-1185">Reference proteome</keyword>
<dbReference type="Pfam" id="PF01535">
    <property type="entry name" value="PPR"/>
    <property type="match status" value="2"/>
</dbReference>
<protein>
    <submittedName>
        <fullName evidence="3">Pentatricopeptide repeat-containing protein at5g04780</fullName>
    </submittedName>
</protein>
<dbReference type="InterPro" id="IPR046960">
    <property type="entry name" value="PPR_At4g14850-like_plant"/>
</dbReference>
<proteinExistence type="predicted"/>
<name>A0A830CS98_9LAMI</name>
<dbReference type="Proteomes" id="UP000653305">
    <property type="component" value="Unassembled WGS sequence"/>
</dbReference>
<evidence type="ECO:0000256" key="1">
    <source>
        <dbReference type="ARBA" id="ARBA00022737"/>
    </source>
</evidence>
<dbReference type="OrthoDB" id="1622023at2759"/>
<dbReference type="GO" id="GO:0003723">
    <property type="term" value="F:RNA binding"/>
    <property type="evidence" value="ECO:0007669"/>
    <property type="project" value="InterPro"/>
</dbReference>
<evidence type="ECO:0000313" key="4">
    <source>
        <dbReference type="Proteomes" id="UP000653305"/>
    </source>
</evidence>
<dbReference type="NCBIfam" id="TIGR00756">
    <property type="entry name" value="PPR"/>
    <property type="match status" value="2"/>
</dbReference>